<sequence>MHRLSKSSVSSLLSLYGGTAAARSASCCPVVTVDRAEHRAGPLGRFYSAGIGGGRELPCSSSRRFLAGFGLRCESTAAASDSGSPASEKYEYQAEAIMFRFCLGWDVE</sequence>
<evidence type="ECO:0000313" key="2">
    <source>
        <dbReference type="Proteomes" id="UP001057402"/>
    </source>
</evidence>
<name>A0ACB9N372_9MYRT</name>
<reference evidence="2" key="1">
    <citation type="journal article" date="2023" name="Front. Plant Sci.">
        <title>Chromosomal-level genome assembly of Melastoma candidum provides insights into trichome evolution.</title>
        <authorList>
            <person name="Zhong Y."/>
            <person name="Wu W."/>
            <person name="Sun C."/>
            <person name="Zou P."/>
            <person name="Liu Y."/>
            <person name="Dai S."/>
            <person name="Zhou R."/>
        </authorList>
    </citation>
    <scope>NUCLEOTIDE SEQUENCE [LARGE SCALE GENOMIC DNA]</scope>
</reference>
<dbReference type="Proteomes" id="UP001057402">
    <property type="component" value="Chromosome 8"/>
</dbReference>
<dbReference type="EMBL" id="CM042887">
    <property type="protein sequence ID" value="KAI4331015.1"/>
    <property type="molecule type" value="Genomic_DNA"/>
</dbReference>
<proteinExistence type="predicted"/>
<comment type="caution">
    <text evidence="1">The sequence shown here is derived from an EMBL/GenBank/DDBJ whole genome shotgun (WGS) entry which is preliminary data.</text>
</comment>
<evidence type="ECO:0000313" key="1">
    <source>
        <dbReference type="EMBL" id="KAI4331015.1"/>
    </source>
</evidence>
<gene>
    <name evidence="1" type="ORF">MLD38_029246</name>
</gene>
<keyword evidence="2" id="KW-1185">Reference proteome</keyword>
<organism evidence="1 2">
    <name type="scientific">Melastoma candidum</name>
    <dbReference type="NCBI Taxonomy" id="119954"/>
    <lineage>
        <taxon>Eukaryota</taxon>
        <taxon>Viridiplantae</taxon>
        <taxon>Streptophyta</taxon>
        <taxon>Embryophyta</taxon>
        <taxon>Tracheophyta</taxon>
        <taxon>Spermatophyta</taxon>
        <taxon>Magnoliopsida</taxon>
        <taxon>eudicotyledons</taxon>
        <taxon>Gunneridae</taxon>
        <taxon>Pentapetalae</taxon>
        <taxon>rosids</taxon>
        <taxon>malvids</taxon>
        <taxon>Myrtales</taxon>
        <taxon>Melastomataceae</taxon>
        <taxon>Melastomatoideae</taxon>
        <taxon>Melastomateae</taxon>
        <taxon>Melastoma</taxon>
    </lineage>
</organism>
<protein>
    <submittedName>
        <fullName evidence="1">Uncharacterized protein</fullName>
    </submittedName>
</protein>
<accession>A0ACB9N372</accession>